<keyword evidence="4" id="KW-1185">Reference proteome</keyword>
<dbReference type="RefSeq" id="WP_270678345.1">
    <property type="nucleotide sequence ID" value="NZ_JAQFWP010000024.1"/>
</dbReference>
<organism evidence="3 4">
    <name type="scientific">Nocardiopsis suaedae</name>
    <dbReference type="NCBI Taxonomy" id="3018444"/>
    <lineage>
        <taxon>Bacteria</taxon>
        <taxon>Bacillati</taxon>
        <taxon>Actinomycetota</taxon>
        <taxon>Actinomycetes</taxon>
        <taxon>Streptosporangiales</taxon>
        <taxon>Nocardiopsidaceae</taxon>
        <taxon>Nocardiopsis</taxon>
    </lineage>
</organism>
<keyword evidence="1" id="KW-0472">Membrane</keyword>
<accession>A0ABT4TNK2</accession>
<protein>
    <submittedName>
        <fullName evidence="3">DUF4190 domain-containing protein</fullName>
    </submittedName>
</protein>
<feature type="transmembrane region" description="Helical" evidence="1">
    <location>
        <begin position="65"/>
        <end position="90"/>
    </location>
</feature>
<evidence type="ECO:0000259" key="2">
    <source>
        <dbReference type="Pfam" id="PF13828"/>
    </source>
</evidence>
<dbReference type="Proteomes" id="UP001165685">
    <property type="component" value="Unassembled WGS sequence"/>
</dbReference>
<dbReference type="Pfam" id="PF13828">
    <property type="entry name" value="DUF4190"/>
    <property type="match status" value="1"/>
</dbReference>
<keyword evidence="1" id="KW-0812">Transmembrane</keyword>
<proteinExistence type="predicted"/>
<comment type="caution">
    <text evidence="3">The sequence shown here is derived from an EMBL/GenBank/DDBJ whole genome shotgun (WGS) entry which is preliminary data.</text>
</comment>
<sequence length="95" mass="9955">MSYPPYAGRRPDTSAAAIVALVLGIVGGLATPAFGLFTVIPAAAAIVGAVALRRIHTHRQRGRTLALWGFWLGAAFFLLDFALLMIAAIATHLGL</sequence>
<feature type="domain" description="DUF4190" evidence="2">
    <location>
        <begin position="17"/>
        <end position="79"/>
    </location>
</feature>
<keyword evidence="1" id="KW-1133">Transmembrane helix</keyword>
<evidence type="ECO:0000313" key="4">
    <source>
        <dbReference type="Proteomes" id="UP001165685"/>
    </source>
</evidence>
<evidence type="ECO:0000256" key="1">
    <source>
        <dbReference type="SAM" id="Phobius"/>
    </source>
</evidence>
<feature type="transmembrane region" description="Helical" evidence="1">
    <location>
        <begin position="12"/>
        <end position="30"/>
    </location>
</feature>
<reference evidence="3" key="1">
    <citation type="submission" date="2023-01" db="EMBL/GenBank/DDBJ databases">
        <title>Draft genome sequence of Nocardiopsis sp. LSu2-4 isolated from halophytes.</title>
        <authorList>
            <person name="Duangmal K."/>
            <person name="Chantavorakit T."/>
        </authorList>
    </citation>
    <scope>NUCLEOTIDE SEQUENCE</scope>
    <source>
        <strain evidence="3">LSu2-4</strain>
    </source>
</reference>
<dbReference type="InterPro" id="IPR025241">
    <property type="entry name" value="DUF4190"/>
</dbReference>
<gene>
    <name evidence="3" type="ORF">O4U47_14330</name>
</gene>
<evidence type="ECO:0000313" key="3">
    <source>
        <dbReference type="EMBL" id="MDA2805692.1"/>
    </source>
</evidence>
<name>A0ABT4TNK2_9ACTN</name>
<dbReference type="EMBL" id="JAQFWP010000024">
    <property type="protein sequence ID" value="MDA2805692.1"/>
    <property type="molecule type" value="Genomic_DNA"/>
</dbReference>